<reference evidence="3" key="1">
    <citation type="submission" date="2021-06" db="EMBL/GenBank/DDBJ databases">
        <title>Genome Sequence of Mortierella hyaline Strain SCG-10, a Cold-Adapted, Nitrate-Reducing Fungus Isolated from Soil in Minnesota, USA.</title>
        <authorList>
            <person name="Aldossari N."/>
        </authorList>
    </citation>
    <scope>NUCLEOTIDE SEQUENCE</scope>
    <source>
        <strain evidence="3">SCG-10</strain>
    </source>
</reference>
<feature type="domain" description="F-box" evidence="2">
    <location>
        <begin position="9"/>
        <end position="47"/>
    </location>
</feature>
<evidence type="ECO:0000313" key="3">
    <source>
        <dbReference type="EMBL" id="KAG9072879.1"/>
    </source>
</evidence>
<evidence type="ECO:0000256" key="1">
    <source>
        <dbReference type="SAM" id="MobiDB-lite"/>
    </source>
</evidence>
<feature type="compositionally biased region" description="Basic and acidic residues" evidence="1">
    <location>
        <begin position="78"/>
        <end position="87"/>
    </location>
</feature>
<feature type="region of interest" description="Disordered" evidence="1">
    <location>
        <begin position="63"/>
        <end position="87"/>
    </location>
</feature>
<dbReference type="InterPro" id="IPR036047">
    <property type="entry name" value="F-box-like_dom_sf"/>
</dbReference>
<accession>A0A9P8BXQ1</accession>
<comment type="caution">
    <text evidence="3">The sequence shown here is derived from an EMBL/GenBank/DDBJ whole genome shotgun (WGS) entry which is preliminary data.</text>
</comment>
<dbReference type="Pfam" id="PF12937">
    <property type="entry name" value="F-box-like"/>
    <property type="match status" value="1"/>
</dbReference>
<evidence type="ECO:0000313" key="4">
    <source>
        <dbReference type="Proteomes" id="UP000707451"/>
    </source>
</evidence>
<dbReference type="SUPFAM" id="SSF81383">
    <property type="entry name" value="F-box domain"/>
    <property type="match status" value="1"/>
</dbReference>
<proteinExistence type="predicted"/>
<gene>
    <name evidence="3" type="ORF">KI688_000660</name>
</gene>
<name>A0A9P8BXQ1_9FUNG</name>
<dbReference type="OrthoDB" id="2325398at2759"/>
<dbReference type="Proteomes" id="UP000707451">
    <property type="component" value="Unassembled WGS sequence"/>
</dbReference>
<evidence type="ECO:0000259" key="2">
    <source>
        <dbReference type="Pfam" id="PF12937"/>
    </source>
</evidence>
<dbReference type="Gene3D" id="1.20.1280.50">
    <property type="match status" value="1"/>
</dbReference>
<sequence>MQARFVDFSELLIHLVTYLYPPDLLSCVQVNRTWHQVFIPVLWRSIDDSTHCWVDLKKYIPPKSKPPWEATHRTLSPQDKDKDKDESGDSLFAAFAKYGHHILELKIH</sequence>
<keyword evidence="4" id="KW-1185">Reference proteome</keyword>
<dbReference type="EMBL" id="JAHRHY010000001">
    <property type="protein sequence ID" value="KAG9072879.1"/>
    <property type="molecule type" value="Genomic_DNA"/>
</dbReference>
<dbReference type="InterPro" id="IPR001810">
    <property type="entry name" value="F-box_dom"/>
</dbReference>
<organism evidence="3 4">
    <name type="scientific">Linnemannia hyalina</name>
    <dbReference type="NCBI Taxonomy" id="64524"/>
    <lineage>
        <taxon>Eukaryota</taxon>
        <taxon>Fungi</taxon>
        <taxon>Fungi incertae sedis</taxon>
        <taxon>Mucoromycota</taxon>
        <taxon>Mortierellomycotina</taxon>
        <taxon>Mortierellomycetes</taxon>
        <taxon>Mortierellales</taxon>
        <taxon>Mortierellaceae</taxon>
        <taxon>Linnemannia</taxon>
    </lineage>
</organism>
<dbReference type="AlphaFoldDB" id="A0A9P8BXQ1"/>
<protein>
    <recommendedName>
        <fullName evidence="2">F-box domain-containing protein</fullName>
    </recommendedName>
</protein>